<evidence type="ECO:0000313" key="2">
    <source>
        <dbReference type="EnsemblPlants" id="AES63888"/>
    </source>
</evidence>
<dbReference type="PaxDb" id="3880-AES63888"/>
<dbReference type="EnsemblPlants" id="AES63888">
    <property type="protein sequence ID" value="AES63888"/>
    <property type="gene ID" value="MTR_2g014420"/>
</dbReference>
<sequence length="86" mass="9960">MARPIKPKPKETGWNTETKYTKSDANHRLRTRIDSTSTVQIIINDLLERKVCGSERDEQRISYTSQPVKVLRIEEMVTSTPQTSRN</sequence>
<reference evidence="2" key="3">
    <citation type="submission" date="2015-04" db="UniProtKB">
        <authorList>
            <consortium name="EnsemblPlants"/>
        </authorList>
    </citation>
    <scope>IDENTIFICATION</scope>
    <source>
        <strain evidence="2">cv. Jemalong A17</strain>
    </source>
</reference>
<accession>G7ISF5</accession>
<keyword evidence="3" id="KW-1185">Reference proteome</keyword>
<evidence type="ECO:0000313" key="1">
    <source>
        <dbReference type="EMBL" id="AES63888.1"/>
    </source>
</evidence>
<dbReference type="AlphaFoldDB" id="G7ISF5"/>
<dbReference type="Proteomes" id="UP000002051">
    <property type="component" value="Chromosome 2"/>
</dbReference>
<proteinExistence type="predicted"/>
<protein>
    <submittedName>
        <fullName evidence="1 2">Uncharacterized protein</fullName>
    </submittedName>
</protein>
<reference evidence="1 3" key="1">
    <citation type="journal article" date="2011" name="Nature">
        <title>The Medicago genome provides insight into the evolution of rhizobial symbioses.</title>
        <authorList>
            <person name="Young N.D."/>
            <person name="Debelle F."/>
            <person name="Oldroyd G.E."/>
            <person name="Geurts R."/>
            <person name="Cannon S.B."/>
            <person name="Udvardi M.K."/>
            <person name="Benedito V.A."/>
            <person name="Mayer K.F."/>
            <person name="Gouzy J."/>
            <person name="Schoof H."/>
            <person name="Van de Peer Y."/>
            <person name="Proost S."/>
            <person name="Cook D.R."/>
            <person name="Meyers B.C."/>
            <person name="Spannagl M."/>
            <person name="Cheung F."/>
            <person name="De Mita S."/>
            <person name="Krishnakumar V."/>
            <person name="Gundlach H."/>
            <person name="Zhou S."/>
            <person name="Mudge J."/>
            <person name="Bharti A.K."/>
            <person name="Murray J.D."/>
            <person name="Naoumkina M.A."/>
            <person name="Rosen B."/>
            <person name="Silverstein K.A."/>
            <person name="Tang H."/>
            <person name="Rombauts S."/>
            <person name="Zhao P.X."/>
            <person name="Zhou P."/>
            <person name="Barbe V."/>
            <person name="Bardou P."/>
            <person name="Bechner M."/>
            <person name="Bellec A."/>
            <person name="Berger A."/>
            <person name="Berges H."/>
            <person name="Bidwell S."/>
            <person name="Bisseling T."/>
            <person name="Choisne N."/>
            <person name="Couloux A."/>
            <person name="Denny R."/>
            <person name="Deshpande S."/>
            <person name="Dai X."/>
            <person name="Doyle J.J."/>
            <person name="Dudez A.M."/>
            <person name="Farmer A.D."/>
            <person name="Fouteau S."/>
            <person name="Franken C."/>
            <person name="Gibelin C."/>
            <person name="Gish J."/>
            <person name="Goldstein S."/>
            <person name="Gonzalez A.J."/>
            <person name="Green P.J."/>
            <person name="Hallab A."/>
            <person name="Hartog M."/>
            <person name="Hua A."/>
            <person name="Humphray S.J."/>
            <person name="Jeong D.H."/>
            <person name="Jing Y."/>
            <person name="Jocker A."/>
            <person name="Kenton S.M."/>
            <person name="Kim D.J."/>
            <person name="Klee K."/>
            <person name="Lai H."/>
            <person name="Lang C."/>
            <person name="Lin S."/>
            <person name="Macmil S.L."/>
            <person name="Magdelenat G."/>
            <person name="Matthews L."/>
            <person name="McCorrison J."/>
            <person name="Monaghan E.L."/>
            <person name="Mun J.H."/>
            <person name="Najar F.Z."/>
            <person name="Nicholson C."/>
            <person name="Noirot C."/>
            <person name="O'Bleness M."/>
            <person name="Paule C.R."/>
            <person name="Poulain J."/>
            <person name="Prion F."/>
            <person name="Qin B."/>
            <person name="Qu C."/>
            <person name="Retzel E.F."/>
            <person name="Riddle C."/>
            <person name="Sallet E."/>
            <person name="Samain S."/>
            <person name="Samson N."/>
            <person name="Sanders I."/>
            <person name="Saurat O."/>
            <person name="Scarpelli C."/>
            <person name="Schiex T."/>
            <person name="Segurens B."/>
            <person name="Severin A.J."/>
            <person name="Sherrier D.J."/>
            <person name="Shi R."/>
            <person name="Sims S."/>
            <person name="Singer S.R."/>
            <person name="Sinharoy S."/>
            <person name="Sterck L."/>
            <person name="Viollet A."/>
            <person name="Wang B.B."/>
            <person name="Wang K."/>
            <person name="Wang M."/>
            <person name="Wang X."/>
            <person name="Warfsmann J."/>
            <person name="Weissenbach J."/>
            <person name="White D.D."/>
            <person name="White J.D."/>
            <person name="Wiley G.B."/>
            <person name="Wincker P."/>
            <person name="Xing Y."/>
            <person name="Yang L."/>
            <person name="Yao Z."/>
            <person name="Ying F."/>
            <person name="Zhai J."/>
            <person name="Zhou L."/>
            <person name="Zuber A."/>
            <person name="Denarie J."/>
            <person name="Dixon R.A."/>
            <person name="May G.D."/>
            <person name="Schwartz D.C."/>
            <person name="Rogers J."/>
            <person name="Quetier F."/>
            <person name="Town C.D."/>
            <person name="Roe B.A."/>
        </authorList>
    </citation>
    <scope>NUCLEOTIDE SEQUENCE [LARGE SCALE GENOMIC DNA]</scope>
    <source>
        <strain evidence="1">A17</strain>
        <strain evidence="2 3">cv. Jemalong A17</strain>
    </source>
</reference>
<dbReference type="EMBL" id="CM001218">
    <property type="protein sequence ID" value="AES63888.1"/>
    <property type="molecule type" value="Genomic_DNA"/>
</dbReference>
<reference evidence="1 3" key="2">
    <citation type="journal article" date="2014" name="BMC Genomics">
        <title>An improved genome release (version Mt4.0) for the model legume Medicago truncatula.</title>
        <authorList>
            <person name="Tang H."/>
            <person name="Krishnakumar V."/>
            <person name="Bidwell S."/>
            <person name="Rosen B."/>
            <person name="Chan A."/>
            <person name="Zhou S."/>
            <person name="Gentzbittel L."/>
            <person name="Childs K.L."/>
            <person name="Yandell M."/>
            <person name="Gundlach H."/>
            <person name="Mayer K.F."/>
            <person name="Schwartz D.C."/>
            <person name="Town C.D."/>
        </authorList>
    </citation>
    <scope>GENOME REANNOTATION</scope>
    <source>
        <strain evidence="2 3">cv. Jemalong A17</strain>
    </source>
</reference>
<evidence type="ECO:0000313" key="3">
    <source>
        <dbReference type="Proteomes" id="UP000002051"/>
    </source>
</evidence>
<gene>
    <name evidence="1" type="ordered locus">MTR_2g014420</name>
</gene>
<name>G7ISF5_MEDTR</name>
<organism evidence="1 3">
    <name type="scientific">Medicago truncatula</name>
    <name type="common">Barrel medic</name>
    <name type="synonym">Medicago tribuloides</name>
    <dbReference type="NCBI Taxonomy" id="3880"/>
    <lineage>
        <taxon>Eukaryota</taxon>
        <taxon>Viridiplantae</taxon>
        <taxon>Streptophyta</taxon>
        <taxon>Embryophyta</taxon>
        <taxon>Tracheophyta</taxon>
        <taxon>Spermatophyta</taxon>
        <taxon>Magnoliopsida</taxon>
        <taxon>eudicotyledons</taxon>
        <taxon>Gunneridae</taxon>
        <taxon>Pentapetalae</taxon>
        <taxon>rosids</taxon>
        <taxon>fabids</taxon>
        <taxon>Fabales</taxon>
        <taxon>Fabaceae</taxon>
        <taxon>Papilionoideae</taxon>
        <taxon>50 kb inversion clade</taxon>
        <taxon>NPAAA clade</taxon>
        <taxon>Hologalegina</taxon>
        <taxon>IRL clade</taxon>
        <taxon>Trifolieae</taxon>
        <taxon>Medicago</taxon>
    </lineage>
</organism>
<dbReference type="HOGENOM" id="CLU_2501295_0_0_1"/>